<protein>
    <submittedName>
        <fullName evidence="3">Lipoprotein</fullName>
    </submittedName>
</protein>
<dbReference type="EMBL" id="CP046509">
    <property type="protein sequence ID" value="QGU87876.1"/>
    <property type="molecule type" value="Genomic_DNA"/>
</dbReference>
<evidence type="ECO:0000313" key="4">
    <source>
        <dbReference type="Proteomes" id="UP000424752"/>
    </source>
</evidence>
<keyword evidence="2" id="KW-0732">Signal</keyword>
<reference evidence="3 4" key="1">
    <citation type="submission" date="2019-12" db="EMBL/GenBank/DDBJ databases">
        <title>Erwinia sp. nov., isolated from droppings of birds in the Qinghai-Tiebt plateau of China.</title>
        <authorList>
            <person name="Ge Y."/>
        </authorList>
    </citation>
    <scope>NUCLEOTIDE SEQUENCE [LARGE SCALE GENOMIC DNA]</scope>
    <source>
        <strain evidence="3 4">J780</strain>
    </source>
</reference>
<dbReference type="RefSeq" id="WP_156287537.1">
    <property type="nucleotide sequence ID" value="NZ_CP046509.1"/>
</dbReference>
<dbReference type="NCBIfam" id="NF007705">
    <property type="entry name" value="PRK10397.1"/>
    <property type="match status" value="1"/>
</dbReference>
<dbReference type="Proteomes" id="UP000424752">
    <property type="component" value="Chromosome"/>
</dbReference>
<feature type="chain" id="PRO_5026112850" evidence="2">
    <location>
        <begin position="19"/>
        <end position="171"/>
    </location>
</feature>
<feature type="signal peptide" evidence="2">
    <location>
        <begin position="1"/>
        <end position="18"/>
    </location>
</feature>
<evidence type="ECO:0000256" key="1">
    <source>
        <dbReference type="SAM" id="MobiDB-lite"/>
    </source>
</evidence>
<feature type="compositionally biased region" description="Basic and acidic residues" evidence="1">
    <location>
        <begin position="161"/>
        <end position="171"/>
    </location>
</feature>
<feature type="region of interest" description="Disordered" evidence="1">
    <location>
        <begin position="144"/>
        <end position="171"/>
    </location>
</feature>
<keyword evidence="3" id="KW-0449">Lipoprotein</keyword>
<gene>
    <name evidence="3" type="ORF">GN242_11845</name>
</gene>
<dbReference type="Gene3D" id="2.40.128.500">
    <property type="entry name" value="YedD-like protein"/>
    <property type="match status" value="1"/>
</dbReference>
<dbReference type="AlphaFoldDB" id="A0A6I6ENK8"/>
<dbReference type="InterPro" id="IPR025596">
    <property type="entry name" value="YedD"/>
</dbReference>
<proteinExistence type="predicted"/>
<organism evidence="3 4">
    <name type="scientific">Erwinia sorbitola</name>
    <dbReference type="NCBI Taxonomy" id="2681984"/>
    <lineage>
        <taxon>Bacteria</taxon>
        <taxon>Pseudomonadati</taxon>
        <taxon>Pseudomonadota</taxon>
        <taxon>Gammaproteobacteria</taxon>
        <taxon>Enterobacterales</taxon>
        <taxon>Erwiniaceae</taxon>
        <taxon>Erwinia</taxon>
    </lineage>
</organism>
<dbReference type="Pfam" id="PF13987">
    <property type="entry name" value="YedD"/>
    <property type="match status" value="1"/>
</dbReference>
<dbReference type="PROSITE" id="PS51257">
    <property type="entry name" value="PROKAR_LIPOPROTEIN"/>
    <property type="match status" value="1"/>
</dbReference>
<dbReference type="KEGG" id="erwi:GN242_11845"/>
<dbReference type="InterPro" id="IPR038624">
    <property type="entry name" value="YedD-like_sf"/>
</dbReference>
<accession>A0A6I6ENK8</accession>
<evidence type="ECO:0000313" key="3">
    <source>
        <dbReference type="EMBL" id="QGU87876.1"/>
    </source>
</evidence>
<sequence length="171" mass="18849">MKKWIVAAAVVTALSGCAQLPDYASAVKTPPPAALVGNWQTFGPQRGLVSDQAKASLIITAEGDTLDCRQWQRVIAKPGKITYFDGEWVNVNNEVRVMPLELEGTELHYDKLIMQKVTQLSAECRKARDDLANAAAAKPVATAAPTAFDTDEEHQKKHKMTYIEKEKKPKN</sequence>
<evidence type="ECO:0000256" key="2">
    <source>
        <dbReference type="SAM" id="SignalP"/>
    </source>
</evidence>
<name>A0A6I6ENK8_9GAMM</name>